<dbReference type="InterPro" id="IPR051681">
    <property type="entry name" value="Ser/Thr_Kinases-Pseudokinases"/>
</dbReference>
<feature type="compositionally biased region" description="Polar residues" evidence="2">
    <location>
        <begin position="30"/>
        <end position="53"/>
    </location>
</feature>
<comment type="caution">
    <text evidence="4">The sequence shown here is derived from an EMBL/GenBank/DDBJ whole genome shotgun (WGS) entry which is preliminary data.</text>
</comment>
<dbReference type="GO" id="GO:0007166">
    <property type="term" value="P:cell surface receptor signaling pathway"/>
    <property type="evidence" value="ECO:0007669"/>
    <property type="project" value="InterPro"/>
</dbReference>
<dbReference type="InterPro" id="IPR059179">
    <property type="entry name" value="MLKL-like_MCAfunc"/>
</dbReference>
<dbReference type="SMART" id="SM00220">
    <property type="entry name" value="S_TKc"/>
    <property type="match status" value="1"/>
</dbReference>
<evidence type="ECO:0000313" key="5">
    <source>
        <dbReference type="Proteomes" id="UP000308199"/>
    </source>
</evidence>
<name>A0A4S4L1D9_9AGAM</name>
<dbReference type="Proteomes" id="UP000308199">
    <property type="component" value="Unassembled WGS sequence"/>
</dbReference>
<evidence type="ECO:0000256" key="1">
    <source>
        <dbReference type="SAM" id="Coils"/>
    </source>
</evidence>
<proteinExistence type="predicted"/>
<feature type="domain" description="Protein kinase" evidence="3">
    <location>
        <begin position="373"/>
        <end position="592"/>
    </location>
</feature>
<dbReference type="InterPro" id="IPR000719">
    <property type="entry name" value="Prot_kinase_dom"/>
</dbReference>
<dbReference type="CDD" id="cd21037">
    <property type="entry name" value="MLKL_NTD"/>
    <property type="match status" value="1"/>
</dbReference>
<dbReference type="PROSITE" id="PS50011">
    <property type="entry name" value="PROTEIN_KINASE_DOM"/>
    <property type="match status" value="1"/>
</dbReference>
<dbReference type="EMBL" id="SGPK01000291">
    <property type="protein sequence ID" value="THH05034.1"/>
    <property type="molecule type" value="Genomic_DNA"/>
</dbReference>
<dbReference type="Gene3D" id="1.10.510.10">
    <property type="entry name" value="Transferase(Phosphotransferase) domain 1"/>
    <property type="match status" value="1"/>
</dbReference>
<dbReference type="InterPro" id="IPR036537">
    <property type="entry name" value="Adaptor_Cbl_N_dom_sf"/>
</dbReference>
<dbReference type="Gene3D" id="1.20.930.20">
    <property type="entry name" value="Adaptor protein Cbl, N-terminal domain"/>
    <property type="match status" value="1"/>
</dbReference>
<evidence type="ECO:0000259" key="3">
    <source>
        <dbReference type="PROSITE" id="PS50011"/>
    </source>
</evidence>
<dbReference type="PANTHER" id="PTHR44329">
    <property type="entry name" value="SERINE/THREONINE-PROTEIN KINASE TNNI3K-RELATED"/>
    <property type="match status" value="1"/>
</dbReference>
<evidence type="ECO:0000256" key="2">
    <source>
        <dbReference type="SAM" id="MobiDB-lite"/>
    </source>
</evidence>
<dbReference type="GO" id="GO:0004674">
    <property type="term" value="F:protein serine/threonine kinase activity"/>
    <property type="evidence" value="ECO:0007669"/>
    <property type="project" value="TreeGrafter"/>
</dbReference>
<organism evidence="4 5">
    <name type="scientific">Phellinidium pouzarii</name>
    <dbReference type="NCBI Taxonomy" id="167371"/>
    <lineage>
        <taxon>Eukaryota</taxon>
        <taxon>Fungi</taxon>
        <taxon>Dikarya</taxon>
        <taxon>Basidiomycota</taxon>
        <taxon>Agaricomycotina</taxon>
        <taxon>Agaricomycetes</taxon>
        <taxon>Hymenochaetales</taxon>
        <taxon>Hymenochaetaceae</taxon>
        <taxon>Phellinidium</taxon>
    </lineage>
</organism>
<keyword evidence="1" id="KW-0175">Coiled coil</keyword>
<dbReference type="SUPFAM" id="SSF56112">
    <property type="entry name" value="Protein kinase-like (PK-like)"/>
    <property type="match status" value="1"/>
</dbReference>
<protein>
    <recommendedName>
        <fullName evidence="3">Protein kinase domain-containing protein</fullName>
    </recommendedName>
</protein>
<evidence type="ECO:0000313" key="4">
    <source>
        <dbReference type="EMBL" id="THH05034.1"/>
    </source>
</evidence>
<dbReference type="InterPro" id="IPR011009">
    <property type="entry name" value="Kinase-like_dom_sf"/>
</dbReference>
<dbReference type="AlphaFoldDB" id="A0A4S4L1D9"/>
<reference evidence="4 5" key="1">
    <citation type="submission" date="2019-02" db="EMBL/GenBank/DDBJ databases">
        <title>Genome sequencing of the rare red list fungi Phellinidium pouzarii.</title>
        <authorList>
            <person name="Buettner E."/>
            <person name="Kellner H."/>
        </authorList>
    </citation>
    <scope>NUCLEOTIDE SEQUENCE [LARGE SCALE GENOMIC DNA]</scope>
    <source>
        <strain evidence="4 5">DSM 108285</strain>
    </source>
</reference>
<feature type="coiled-coil region" evidence="1">
    <location>
        <begin position="204"/>
        <end position="231"/>
    </location>
</feature>
<dbReference type="Pfam" id="PF07714">
    <property type="entry name" value="PK_Tyr_Ser-Thr"/>
    <property type="match status" value="1"/>
</dbReference>
<gene>
    <name evidence="4" type="ORF">EW145_g5092</name>
</gene>
<dbReference type="GO" id="GO:0005524">
    <property type="term" value="F:ATP binding"/>
    <property type="evidence" value="ECO:0007669"/>
    <property type="project" value="InterPro"/>
</dbReference>
<accession>A0A4S4L1D9</accession>
<keyword evidence="5" id="KW-1185">Reference proteome</keyword>
<feature type="region of interest" description="Disordered" evidence="2">
    <location>
        <begin position="30"/>
        <end position="64"/>
    </location>
</feature>
<dbReference type="OrthoDB" id="4062651at2759"/>
<sequence length="592" mass="65808">MRFFKRSHQPRPALSTAVLNSNALAFSSIGSPPSQLVKSPTQERIPSRTSSVTSDDKYSSDRTSSVFSRDTFDSATTIASECKVAADSTPNVTITDLSATGDTTNALAAVTPTAGANLTPKSRSSASILSNLPLDGITNIVMEGAYFAAAAAPLPWVGPAVQLVGSIIDMCKNIAKNRGAAIVLADHCKALLQSVQEKYSTPSQESLENVRSELESLLEGIKNEVKEWAELNWLKSFIQQETISGKISSFHLEIEFFCKRYTIAVQKEITAWQQAHEAQSKADHENLMKYLASIANTQELENRCRREEISALREDFVAFYDFVQTLLLGLRREPDQVQQTEQCKALEANLSAIYRSSGMLPPNIELTEGLIQMQDYSEFGHGMFSIFRGTCFNDVNCLCAFKVRFERQLKHWKSIQTEVTQARERKEKIYILPLIGAICRDNGPGPFLCFISPWMEKGNALDFVRTHEDTDRIDLIRKIALGLKVLHMHNPPLAHGYIRASNVLIDDMCDPLLSDFGLMRIVEDARAEPMASTSMPDSRGAFRLLPPEILGLLHGPEEDQGHSLSTKSDIFMYAMTVLEVSVFLALSYMMPM</sequence>
<dbReference type="InterPro" id="IPR001245">
    <property type="entry name" value="Ser-Thr/Tyr_kinase_cat_dom"/>
</dbReference>